<feature type="compositionally biased region" description="Polar residues" evidence="1">
    <location>
        <begin position="71"/>
        <end position="80"/>
    </location>
</feature>
<gene>
    <name evidence="3" type="ORF">N7460_011209</name>
</gene>
<dbReference type="AlphaFoldDB" id="A0AAD6I0T8"/>
<reference evidence="3" key="2">
    <citation type="submission" date="2023-01" db="EMBL/GenBank/DDBJ databases">
        <authorList>
            <person name="Petersen C."/>
        </authorList>
    </citation>
    <scope>NUCLEOTIDE SEQUENCE</scope>
    <source>
        <strain evidence="3">IBT 15450</strain>
    </source>
</reference>
<dbReference type="PANTHER" id="PTHR39607">
    <property type="entry name" value="XANTHOCILLIN BIOSYNTHESIS CLUSTER TRANSCRIPTION FACTOR XANC-RELATED"/>
    <property type="match status" value="1"/>
</dbReference>
<reference evidence="3" key="1">
    <citation type="journal article" date="2023" name="IMA Fungus">
        <title>Comparative genomic study of the Penicillium genus elucidates a diverse pangenome and 15 lateral gene transfer events.</title>
        <authorList>
            <person name="Petersen C."/>
            <person name="Sorensen T."/>
            <person name="Nielsen M.R."/>
            <person name="Sondergaard T.E."/>
            <person name="Sorensen J.L."/>
            <person name="Fitzpatrick D.A."/>
            <person name="Frisvad J.C."/>
            <person name="Nielsen K.L."/>
        </authorList>
    </citation>
    <scope>NUCLEOTIDE SEQUENCE</scope>
    <source>
        <strain evidence="3">IBT 15450</strain>
    </source>
</reference>
<evidence type="ECO:0000256" key="1">
    <source>
        <dbReference type="SAM" id="MobiDB-lite"/>
    </source>
</evidence>
<organism evidence="3 4">
    <name type="scientific">Penicillium canescens</name>
    <dbReference type="NCBI Taxonomy" id="5083"/>
    <lineage>
        <taxon>Eukaryota</taxon>
        <taxon>Fungi</taxon>
        <taxon>Dikarya</taxon>
        <taxon>Ascomycota</taxon>
        <taxon>Pezizomycotina</taxon>
        <taxon>Eurotiomycetes</taxon>
        <taxon>Eurotiomycetidae</taxon>
        <taxon>Eurotiales</taxon>
        <taxon>Aspergillaceae</taxon>
        <taxon>Penicillium</taxon>
    </lineage>
</organism>
<sequence>MHYSTEYDNRSGALGSHSNISTFSPNAHANEDWSKISDPAERRRIQNRIAQRNYRKKLKRRLENLERRAGSSASPEQSQAKPILPKSSPTKTRIKMRASKSVADVKPHISHSSDRPASYEHYTNSDDRQTVFAQQCTRQLSEFPPQLLYRPSMSPYDAYRQSAYFQSPFYRATPNNYNEVTTYQTEYSDPFVSVVPMLPSLHTAGKIAYDEDFTSPFSICHATIAGFELCQQQQEAHSQNALPNGLPVHISR</sequence>
<keyword evidence="4" id="KW-1185">Reference proteome</keyword>
<feature type="compositionally biased region" description="Basic and acidic residues" evidence="1">
    <location>
        <begin position="103"/>
        <end position="122"/>
    </location>
</feature>
<evidence type="ECO:0000313" key="4">
    <source>
        <dbReference type="Proteomes" id="UP001219568"/>
    </source>
</evidence>
<evidence type="ECO:0000259" key="2">
    <source>
        <dbReference type="PROSITE" id="PS00036"/>
    </source>
</evidence>
<dbReference type="GO" id="GO:0003700">
    <property type="term" value="F:DNA-binding transcription factor activity"/>
    <property type="evidence" value="ECO:0007669"/>
    <property type="project" value="InterPro"/>
</dbReference>
<dbReference type="InterPro" id="IPR004827">
    <property type="entry name" value="bZIP"/>
</dbReference>
<dbReference type="PANTHER" id="PTHR39607:SF1">
    <property type="entry name" value="B-ZIP TRANSCRIPTION FACTOR (EUROFUNG)"/>
    <property type="match status" value="1"/>
</dbReference>
<comment type="caution">
    <text evidence="3">The sequence shown here is derived from an EMBL/GenBank/DDBJ whole genome shotgun (WGS) entry which is preliminary data.</text>
</comment>
<dbReference type="InterPro" id="IPR046347">
    <property type="entry name" value="bZIP_sf"/>
</dbReference>
<dbReference type="PROSITE" id="PS00036">
    <property type="entry name" value="BZIP_BASIC"/>
    <property type="match status" value="1"/>
</dbReference>
<feature type="compositionally biased region" description="Basic and acidic residues" evidence="1">
    <location>
        <begin position="29"/>
        <end position="44"/>
    </location>
</feature>
<dbReference type="SUPFAM" id="SSF57959">
    <property type="entry name" value="Leucine zipper domain"/>
    <property type="match status" value="1"/>
</dbReference>
<feature type="compositionally biased region" description="Polar residues" evidence="1">
    <location>
        <begin position="16"/>
        <end position="27"/>
    </location>
</feature>
<feature type="domain" description="BZIP" evidence="2">
    <location>
        <begin position="42"/>
        <end position="57"/>
    </location>
</feature>
<dbReference type="Proteomes" id="UP001219568">
    <property type="component" value="Unassembled WGS sequence"/>
</dbReference>
<proteinExistence type="predicted"/>
<dbReference type="Gene3D" id="1.20.5.170">
    <property type="match status" value="1"/>
</dbReference>
<dbReference type="CDD" id="cd14688">
    <property type="entry name" value="bZIP_YAP"/>
    <property type="match status" value="1"/>
</dbReference>
<feature type="region of interest" description="Disordered" evidence="1">
    <location>
        <begin position="1"/>
        <end position="122"/>
    </location>
</feature>
<protein>
    <recommendedName>
        <fullName evidence="2">BZIP domain-containing protein</fullName>
    </recommendedName>
</protein>
<dbReference type="InterPro" id="IPR052635">
    <property type="entry name" value="Sec_Metab_Biosynth_Reg"/>
</dbReference>
<evidence type="ECO:0000313" key="3">
    <source>
        <dbReference type="EMBL" id="KAJ6026392.1"/>
    </source>
</evidence>
<dbReference type="EMBL" id="JAQJZL010000015">
    <property type="protein sequence ID" value="KAJ6026392.1"/>
    <property type="molecule type" value="Genomic_DNA"/>
</dbReference>
<accession>A0AAD6I0T8</accession>
<name>A0AAD6I0T8_PENCN</name>